<feature type="compositionally biased region" description="Polar residues" evidence="1">
    <location>
        <begin position="524"/>
        <end position="537"/>
    </location>
</feature>
<feature type="domain" description="HNH nuclease" evidence="2">
    <location>
        <begin position="451"/>
        <end position="506"/>
    </location>
</feature>
<dbReference type="RefSeq" id="WP_208056298.1">
    <property type="nucleotide sequence ID" value="NZ_JAGEMK010000006.1"/>
</dbReference>
<evidence type="ECO:0000313" key="3">
    <source>
        <dbReference type="EMBL" id="MBO1752629.1"/>
    </source>
</evidence>
<name>A0A939LV05_9CELL</name>
<reference evidence="3" key="1">
    <citation type="submission" date="2021-03" db="EMBL/GenBank/DDBJ databases">
        <title>Actinotalea soli sp. nov., isolated from soil.</title>
        <authorList>
            <person name="Ping W."/>
            <person name="Zhang J."/>
        </authorList>
    </citation>
    <scope>NUCLEOTIDE SEQUENCE</scope>
    <source>
        <strain evidence="3">BY-33</strain>
    </source>
</reference>
<feature type="region of interest" description="Disordered" evidence="1">
    <location>
        <begin position="520"/>
        <end position="562"/>
    </location>
</feature>
<feature type="compositionally biased region" description="Basic and acidic residues" evidence="1">
    <location>
        <begin position="263"/>
        <end position="287"/>
    </location>
</feature>
<dbReference type="CDD" id="cd00085">
    <property type="entry name" value="HNHc"/>
    <property type="match status" value="1"/>
</dbReference>
<feature type="compositionally biased region" description="Basic and acidic residues" evidence="1">
    <location>
        <begin position="300"/>
        <end position="323"/>
    </location>
</feature>
<comment type="caution">
    <text evidence="3">The sequence shown here is derived from an EMBL/GenBank/DDBJ whole genome shotgun (WGS) entry which is preliminary data.</text>
</comment>
<gene>
    <name evidence="3" type="ORF">J4G33_12520</name>
</gene>
<sequence>MTVTSERGALPFVAPGPSLPDAERGAQVISSARVLLEQVSGGQVPPEHAPGLVRALVGMVGTLELSMNAIAGQRAALLAIVAAAVQAAPGTMVPMLPGERPTRQDREHAHRALVADLATTMGASQGTTATLVDTSSELATRLPGVLAAMSAGLLGDKHARHVVRHAEGLPPEVAGAYQQVVLAKLETDRTPAGVGRAARLARERVHPTTATARHTRAFADRAVYLDPAADGMAWLTAFLPAVQAGAIYDKLTGIARALAHGDQPAHDQGPAHEDSPAHEDGPARDGAPEGADDAAGEGGPARDDQCGPGREREQRTLAQRRADVLTALTLDPPDGWDTEDQSPRALSPSPGSMPGTCAAEPSAGAFGAPSPPWALDPALRALRPTVAVTVPVMTLLGHSHEPGHLDGYGPIDPDTARALAARAPSFIRILTHPETGTTLSVGRERYTVPADLRAWLRLRDQTCRFPGCHHPATRADIDHTIAFREHGATGSTAATNLAHLCRAHHRLKHTTRWAVTQHPDGRLTWTSPTGRQHTTTPAHELPVARGRGHPPPRDPGSTTDGG</sequence>
<feature type="region of interest" description="Disordered" evidence="1">
    <location>
        <begin position="261"/>
        <end position="364"/>
    </location>
</feature>
<organism evidence="3 4">
    <name type="scientific">Actinotalea soli</name>
    <dbReference type="NCBI Taxonomy" id="2819234"/>
    <lineage>
        <taxon>Bacteria</taxon>
        <taxon>Bacillati</taxon>
        <taxon>Actinomycetota</taxon>
        <taxon>Actinomycetes</taxon>
        <taxon>Micrococcales</taxon>
        <taxon>Cellulomonadaceae</taxon>
        <taxon>Actinotalea</taxon>
    </lineage>
</organism>
<dbReference type="AlphaFoldDB" id="A0A939LV05"/>
<keyword evidence="4" id="KW-1185">Reference proteome</keyword>
<dbReference type="InterPro" id="IPR003870">
    <property type="entry name" value="DUF222"/>
</dbReference>
<accession>A0A939LV05</accession>
<protein>
    <submittedName>
        <fullName evidence="3">DUF222 domain-containing protein</fullName>
    </submittedName>
</protein>
<dbReference type="InterPro" id="IPR003615">
    <property type="entry name" value="HNH_nuc"/>
</dbReference>
<dbReference type="Pfam" id="PF02720">
    <property type="entry name" value="DUF222"/>
    <property type="match status" value="1"/>
</dbReference>
<dbReference type="Gene3D" id="1.10.30.50">
    <property type="match status" value="1"/>
</dbReference>
<dbReference type="Proteomes" id="UP000664209">
    <property type="component" value="Unassembled WGS sequence"/>
</dbReference>
<dbReference type="EMBL" id="JAGEMK010000006">
    <property type="protein sequence ID" value="MBO1752629.1"/>
    <property type="molecule type" value="Genomic_DNA"/>
</dbReference>
<evidence type="ECO:0000256" key="1">
    <source>
        <dbReference type="SAM" id="MobiDB-lite"/>
    </source>
</evidence>
<evidence type="ECO:0000259" key="2">
    <source>
        <dbReference type="SMART" id="SM00507"/>
    </source>
</evidence>
<dbReference type="SMART" id="SM00507">
    <property type="entry name" value="HNHc"/>
    <property type="match status" value="1"/>
</dbReference>
<evidence type="ECO:0000313" key="4">
    <source>
        <dbReference type="Proteomes" id="UP000664209"/>
    </source>
</evidence>
<proteinExistence type="predicted"/>